<dbReference type="Pfam" id="PF07730">
    <property type="entry name" value="HisKA_3"/>
    <property type="match status" value="1"/>
</dbReference>
<dbReference type="InterPro" id="IPR011712">
    <property type="entry name" value="Sig_transdc_His_kin_sub3_dim/P"/>
</dbReference>
<protein>
    <recommendedName>
        <fullName evidence="2">histidine kinase</fullName>
        <ecNumber evidence="2">2.7.13.3</ecNumber>
    </recommendedName>
</protein>
<proteinExistence type="predicted"/>
<reference evidence="9 10" key="1">
    <citation type="journal article" date="2020" name="Syst. Appl. Microbiol.">
        <title>Alienimonas chondri sp. nov., a novel planctomycete isolated from the biofilm of the red alga Chondrus crispus.</title>
        <authorList>
            <person name="Vitorino I."/>
            <person name="Albuquerque L."/>
            <person name="Wiegand S."/>
            <person name="Kallscheuer N."/>
            <person name="da Costa M.S."/>
            <person name="Lobo-da-Cunha A."/>
            <person name="Jogler C."/>
            <person name="Lage O.M."/>
        </authorList>
    </citation>
    <scope>NUCLEOTIDE SEQUENCE [LARGE SCALE GENOMIC DNA]</scope>
    <source>
        <strain evidence="9 10">LzC2</strain>
    </source>
</reference>
<evidence type="ECO:0000259" key="7">
    <source>
        <dbReference type="PROSITE" id="PS50112"/>
    </source>
</evidence>
<evidence type="ECO:0000256" key="4">
    <source>
        <dbReference type="ARBA" id="ARBA00022679"/>
    </source>
</evidence>
<feature type="domain" description="PAC" evidence="8">
    <location>
        <begin position="646"/>
        <end position="705"/>
    </location>
</feature>
<dbReference type="Pfam" id="PF02518">
    <property type="entry name" value="HATPase_c"/>
    <property type="match status" value="1"/>
</dbReference>
<accession>A0ABX1VJ01</accession>
<dbReference type="CDD" id="cd00130">
    <property type="entry name" value="PAS"/>
    <property type="match status" value="4"/>
</dbReference>
<feature type="domain" description="PAC" evidence="8">
    <location>
        <begin position="369"/>
        <end position="427"/>
    </location>
</feature>
<feature type="domain" description="PAS" evidence="7">
    <location>
        <begin position="428"/>
        <end position="504"/>
    </location>
</feature>
<dbReference type="Pfam" id="PF08448">
    <property type="entry name" value="PAS_4"/>
    <property type="match status" value="1"/>
</dbReference>
<feature type="domain" description="PAC" evidence="8">
    <location>
        <begin position="509"/>
        <end position="569"/>
    </location>
</feature>
<evidence type="ECO:0000313" key="10">
    <source>
        <dbReference type="Proteomes" id="UP000609651"/>
    </source>
</evidence>
<dbReference type="Gene3D" id="2.10.70.100">
    <property type="match status" value="3"/>
</dbReference>
<evidence type="ECO:0000256" key="5">
    <source>
        <dbReference type="ARBA" id="ARBA00022777"/>
    </source>
</evidence>
<gene>
    <name evidence="9" type="ORF">LzC2_38500</name>
</gene>
<feature type="domain" description="PAS" evidence="7">
    <location>
        <begin position="706"/>
        <end position="776"/>
    </location>
</feature>
<dbReference type="InterPro" id="IPR013656">
    <property type="entry name" value="PAS_4"/>
</dbReference>
<evidence type="ECO:0000256" key="1">
    <source>
        <dbReference type="ARBA" id="ARBA00000085"/>
    </source>
</evidence>
<dbReference type="PANTHER" id="PTHR43304">
    <property type="entry name" value="PHYTOCHROME-LIKE PROTEIN CPH1"/>
    <property type="match status" value="1"/>
</dbReference>
<organism evidence="9 10">
    <name type="scientific">Alienimonas chondri</name>
    <dbReference type="NCBI Taxonomy" id="2681879"/>
    <lineage>
        <taxon>Bacteria</taxon>
        <taxon>Pseudomonadati</taxon>
        <taxon>Planctomycetota</taxon>
        <taxon>Planctomycetia</taxon>
        <taxon>Planctomycetales</taxon>
        <taxon>Planctomycetaceae</taxon>
        <taxon>Alienimonas</taxon>
    </lineage>
</organism>
<feature type="domain" description="PAS" evidence="7">
    <location>
        <begin position="294"/>
        <end position="356"/>
    </location>
</feature>
<feature type="coiled-coil region" evidence="6">
    <location>
        <begin position="827"/>
        <end position="861"/>
    </location>
</feature>
<evidence type="ECO:0000256" key="6">
    <source>
        <dbReference type="SAM" id="Coils"/>
    </source>
</evidence>
<dbReference type="SUPFAM" id="SSF55874">
    <property type="entry name" value="ATPase domain of HSP90 chaperone/DNA topoisomerase II/histidine kinase"/>
    <property type="match status" value="1"/>
</dbReference>
<dbReference type="InterPro" id="IPR013655">
    <property type="entry name" value="PAS_fold_3"/>
</dbReference>
<name>A0ABX1VJ01_9PLAN</name>
<keyword evidence="3" id="KW-0597">Phosphoprotein</keyword>
<dbReference type="InterPro" id="IPR003594">
    <property type="entry name" value="HATPase_dom"/>
</dbReference>
<dbReference type="NCBIfam" id="TIGR00229">
    <property type="entry name" value="sensory_box"/>
    <property type="match status" value="2"/>
</dbReference>
<dbReference type="EMBL" id="WTPX01000193">
    <property type="protein sequence ID" value="NNJ27742.1"/>
    <property type="molecule type" value="Genomic_DNA"/>
</dbReference>
<feature type="domain" description="PAC" evidence="8">
    <location>
        <begin position="781"/>
        <end position="839"/>
    </location>
</feature>
<dbReference type="InterPro" id="IPR001610">
    <property type="entry name" value="PAC"/>
</dbReference>
<dbReference type="Gene3D" id="1.20.5.1930">
    <property type="match status" value="1"/>
</dbReference>
<dbReference type="InterPro" id="IPR000014">
    <property type="entry name" value="PAS"/>
</dbReference>
<evidence type="ECO:0000256" key="2">
    <source>
        <dbReference type="ARBA" id="ARBA00012438"/>
    </source>
</evidence>
<dbReference type="EC" id="2.7.13.3" evidence="2"/>
<keyword evidence="6" id="KW-0175">Coiled coil</keyword>
<dbReference type="SUPFAM" id="SSF55785">
    <property type="entry name" value="PYP-like sensor domain (PAS domain)"/>
    <property type="match status" value="6"/>
</dbReference>
<keyword evidence="4" id="KW-0808">Transferase</keyword>
<dbReference type="SMART" id="SM00091">
    <property type="entry name" value="PAS"/>
    <property type="match status" value="6"/>
</dbReference>
<dbReference type="Proteomes" id="UP000609651">
    <property type="component" value="Unassembled WGS sequence"/>
</dbReference>
<dbReference type="PANTHER" id="PTHR43304:SF1">
    <property type="entry name" value="PAC DOMAIN-CONTAINING PROTEIN"/>
    <property type="match status" value="1"/>
</dbReference>
<dbReference type="Pfam" id="PF08447">
    <property type="entry name" value="PAS_3"/>
    <property type="match status" value="3"/>
</dbReference>
<dbReference type="RefSeq" id="WP_171189647.1">
    <property type="nucleotide sequence ID" value="NZ_WTPX01000193.1"/>
</dbReference>
<dbReference type="Pfam" id="PF00989">
    <property type="entry name" value="PAS"/>
    <property type="match status" value="1"/>
</dbReference>
<evidence type="ECO:0000313" key="9">
    <source>
        <dbReference type="EMBL" id="NNJ27742.1"/>
    </source>
</evidence>
<feature type="domain" description="PAC" evidence="8">
    <location>
        <begin position="241"/>
        <end position="293"/>
    </location>
</feature>
<dbReference type="InterPro" id="IPR052162">
    <property type="entry name" value="Sensor_kinase/Photoreceptor"/>
</dbReference>
<keyword evidence="5" id="KW-0418">Kinase</keyword>
<dbReference type="InterPro" id="IPR036890">
    <property type="entry name" value="HATPase_C_sf"/>
</dbReference>
<dbReference type="InterPro" id="IPR000700">
    <property type="entry name" value="PAS-assoc_C"/>
</dbReference>
<feature type="domain" description="PAS" evidence="7">
    <location>
        <begin position="167"/>
        <end position="238"/>
    </location>
</feature>
<comment type="catalytic activity">
    <reaction evidence="1">
        <text>ATP + protein L-histidine = ADP + protein N-phospho-L-histidine.</text>
        <dbReference type="EC" id="2.7.13.3"/>
    </reaction>
</comment>
<comment type="caution">
    <text evidence="9">The sequence shown here is derived from an EMBL/GenBank/DDBJ whole genome shotgun (WGS) entry which is preliminary data.</text>
</comment>
<sequence>MPSTFEASRSEMDYSALDIAIEDAASDVGLPFQPGPPPPALRASTLLGVAVLDRRLRYRRIDAMLAAMNGRTVADFLGRTLAEVVPDLADVVGAAQRRVLETGEPLMSIPVSGTAREAPAGRRWLASYFPLPPSAESLKDGRSDAAGVIAVVREVDEELVLRPRGVSDEQFRELVTRSTVGIAQVDRKGTFLYVNDRYCAMTGWSRDELVGVRRHRDITHPHDVDRRDSLFARALETGEPFLSDKRLRRPDGRSVWVRNTVTVLTGADGQTESLFAVAVDMTDRIRTHRALTRSERRLRLAAEAGGMGVWSFDLKKGLVDWSSEAVAMYGGGFESKPSREQLRERIHPDDLPLLDEVQPMPAGGGPARLDVTHRVIHPPRPGESEGETRWVRALGERWFDSRGRLQRSTGVLRDVTAERAAADKLAASERRLRLAINAADLGTWEFDAATGLSDWDARTADLFGVGEAFRAGKRLYTQPEMLAAIHPDDRDRIAAEIPKTLDPAGSGKYDVDHRVVWPDGTVRLLSVSGEATFEGTGPPGSPDARHAVRVTGTVKDVTARRARQRLLAETEERRRLAAEAADLGAFDFTLQTGRVWWDDRCRAIFGGSLPDVLNVETIFERIHPDDRENVRALVEAACDPDGEPRYQAEYRVVDPPAPGEREGAVRWVRAHGEARFERPGEPATRLVGCVRDVTEDREQEDRLRLSEERQRLAAGAAELGAYSFDLRDQIVWWDERARELFGVAGEQLTLEDAIAPLHPDDRPRMRDAIAAAADPAGDGRFLLEYRIVKPDGSHRWLRSMATMQFLPDRTHEAGRTATKLIGYLQDVTDARRHEQTLTEQNERLEAEVARRTGQLRTAAERLAEAGRQERDRIAHVLHDHLQQILVGAKMNLSVLEASCEGQNGELAARVAELIDEAISESRSLSAELAPPILRKAGLGPALGWLAGQFRTRHGLNVLVNSDDEASAELDESLAALLFGAARESLLNIIKHAKAQSARLTFERCVCGSEFGPPLCGRNGGGRNGDPGVRLTITDDGIGFDAPSDGAWADGARKDGFGMSDLRQRVDLLGGVVTVVSAPEAGCTVEICVPLPNRADSPTDSPPQ</sequence>
<dbReference type="PROSITE" id="PS50112">
    <property type="entry name" value="PAS"/>
    <property type="match status" value="5"/>
</dbReference>
<dbReference type="InterPro" id="IPR035965">
    <property type="entry name" value="PAS-like_dom_sf"/>
</dbReference>
<dbReference type="Gene3D" id="3.30.565.10">
    <property type="entry name" value="Histidine kinase-like ATPase, C-terminal domain"/>
    <property type="match status" value="1"/>
</dbReference>
<dbReference type="Gene3D" id="3.30.450.20">
    <property type="entry name" value="PAS domain"/>
    <property type="match status" value="6"/>
</dbReference>
<feature type="domain" description="PAS" evidence="7">
    <location>
        <begin position="570"/>
        <end position="641"/>
    </location>
</feature>
<evidence type="ECO:0000259" key="8">
    <source>
        <dbReference type="PROSITE" id="PS50113"/>
    </source>
</evidence>
<evidence type="ECO:0000256" key="3">
    <source>
        <dbReference type="ARBA" id="ARBA00022553"/>
    </source>
</evidence>
<dbReference type="SMART" id="SM00086">
    <property type="entry name" value="PAC"/>
    <property type="match status" value="3"/>
</dbReference>
<dbReference type="PROSITE" id="PS50113">
    <property type="entry name" value="PAC"/>
    <property type="match status" value="5"/>
</dbReference>
<dbReference type="InterPro" id="IPR013767">
    <property type="entry name" value="PAS_fold"/>
</dbReference>
<keyword evidence="10" id="KW-1185">Reference proteome</keyword>
<dbReference type="CDD" id="cd16917">
    <property type="entry name" value="HATPase_UhpB-NarQ-NarX-like"/>
    <property type="match status" value="1"/>
</dbReference>